<dbReference type="AlphaFoldDB" id="A0A2N9JKX0"/>
<dbReference type="KEGG" id="mgg:MPLG2_3202"/>
<keyword evidence="3" id="KW-1185">Reference proteome</keyword>
<gene>
    <name evidence="2" type="ORF">MPLG2_3202</name>
</gene>
<sequence>MADCATWLNSQPMRIARMAGTDCCTRKPLSLRAAKYPTDAGPHDDARSASPQGRYRTISACLAPTLDSARQRQRRASGRSQYGRMRREPANRACVAPAHQVGADRQSLRGFVAAQPQTVDRYQTGGRRPVDQPQSGGVANHRDGVGPRRVRQVVQDLWVEAHRGLFPRPHGAAGVERQVRRDALRTTGQRVAADLQPALGDVLGYRMLRVARREQHELAQHGLQHHPGGEPVARGLARQQLAQQPVWIIGYAAEDLAQRATLGPVRRHLTVPQYPPFAIQFVNAIPGCNAHAATVPSRCCRQCCHQPAGCCPPTGTIS</sequence>
<organism evidence="2 3">
    <name type="scientific">Micropruina glycogenica</name>
    <dbReference type="NCBI Taxonomy" id="75385"/>
    <lineage>
        <taxon>Bacteria</taxon>
        <taxon>Bacillati</taxon>
        <taxon>Actinomycetota</taxon>
        <taxon>Actinomycetes</taxon>
        <taxon>Propionibacteriales</taxon>
        <taxon>Nocardioidaceae</taxon>
        <taxon>Micropruina</taxon>
    </lineage>
</organism>
<feature type="region of interest" description="Disordered" evidence="1">
    <location>
        <begin position="67"/>
        <end position="93"/>
    </location>
</feature>
<evidence type="ECO:0000313" key="3">
    <source>
        <dbReference type="Proteomes" id="UP000238164"/>
    </source>
</evidence>
<evidence type="ECO:0000313" key="2">
    <source>
        <dbReference type="EMBL" id="SPD88232.1"/>
    </source>
</evidence>
<protein>
    <submittedName>
        <fullName evidence="2">Uncharacterized protein</fullName>
    </submittedName>
</protein>
<name>A0A2N9JKX0_9ACTN</name>
<evidence type="ECO:0000256" key="1">
    <source>
        <dbReference type="SAM" id="MobiDB-lite"/>
    </source>
</evidence>
<dbReference type="Proteomes" id="UP000238164">
    <property type="component" value="Chromosome 1"/>
</dbReference>
<dbReference type="EMBL" id="LT985188">
    <property type="protein sequence ID" value="SPD88232.1"/>
    <property type="molecule type" value="Genomic_DNA"/>
</dbReference>
<accession>A0A2N9JKX0</accession>
<proteinExistence type="predicted"/>
<feature type="region of interest" description="Disordered" evidence="1">
    <location>
        <begin position="122"/>
        <end position="147"/>
    </location>
</feature>
<reference evidence="2 3" key="1">
    <citation type="submission" date="2018-02" db="EMBL/GenBank/DDBJ databases">
        <authorList>
            <person name="Cohen D.B."/>
            <person name="Kent A.D."/>
        </authorList>
    </citation>
    <scope>NUCLEOTIDE SEQUENCE [LARGE SCALE GENOMIC DNA]</scope>
    <source>
        <strain evidence="2">1</strain>
    </source>
</reference>